<feature type="domain" description="Alpha-2-macroglobulin" evidence="4">
    <location>
        <begin position="1223"/>
        <end position="1313"/>
    </location>
</feature>
<dbReference type="InterPro" id="IPR041203">
    <property type="entry name" value="Bact_A2M_MG5"/>
</dbReference>
<dbReference type="Pfam" id="PF13205">
    <property type="entry name" value="Big_5"/>
    <property type="match status" value="1"/>
</dbReference>
<dbReference type="Pfam" id="PF00207">
    <property type="entry name" value="A2M"/>
    <property type="match status" value="1"/>
</dbReference>
<evidence type="ECO:0000313" key="5">
    <source>
        <dbReference type="EMBL" id="BAY57632.1"/>
    </source>
</evidence>
<evidence type="ECO:0000259" key="4">
    <source>
        <dbReference type="SMART" id="SM01360"/>
    </source>
</evidence>
<dbReference type="Gene3D" id="1.50.10.20">
    <property type="match status" value="1"/>
</dbReference>
<dbReference type="PANTHER" id="PTHR40094">
    <property type="entry name" value="ALPHA-2-MACROGLOBULIN HOMOLOG"/>
    <property type="match status" value="1"/>
</dbReference>
<dbReference type="PANTHER" id="PTHR40094:SF1">
    <property type="entry name" value="UBIQUITIN DOMAIN-CONTAINING PROTEIN"/>
    <property type="match status" value="1"/>
</dbReference>
<dbReference type="InterPro" id="IPR001599">
    <property type="entry name" value="Macroglobln_a2"/>
</dbReference>
<dbReference type="SMART" id="SM01359">
    <property type="entry name" value="A2M_N_2"/>
    <property type="match status" value="1"/>
</dbReference>
<protein>
    <recommendedName>
        <fullName evidence="7">Alpha-2-macroglobulin domain-containing protein</fullName>
    </recommendedName>
</protein>
<reference evidence="5 6" key="1">
    <citation type="submission" date="2017-06" db="EMBL/GenBank/DDBJ databases">
        <title>Genome sequencing of cyanobaciteial culture collection at National Institute for Environmental Studies (NIES).</title>
        <authorList>
            <person name="Hirose Y."/>
            <person name="Shimura Y."/>
            <person name="Fujisawa T."/>
            <person name="Nakamura Y."/>
            <person name="Kawachi M."/>
        </authorList>
    </citation>
    <scope>NUCLEOTIDE SEQUENCE [LARGE SCALE GENOMIC DNA]</scope>
    <source>
        <strain evidence="5 6">NIES-2135</strain>
    </source>
</reference>
<name>A0A1Z4JLK1_LEPBY</name>
<dbReference type="EMBL" id="AP018203">
    <property type="protein sequence ID" value="BAY57632.1"/>
    <property type="molecule type" value="Genomic_DNA"/>
</dbReference>
<gene>
    <name evidence="5" type="ORF">NIES2135_45020</name>
</gene>
<dbReference type="InterPro" id="IPR041246">
    <property type="entry name" value="Bact_MG10"/>
</dbReference>
<feature type="domain" description="Alpha-2-macroglobulin bait region" evidence="3">
    <location>
        <begin position="1007"/>
        <end position="1159"/>
    </location>
</feature>
<dbReference type="CDD" id="cd02891">
    <property type="entry name" value="A2M_like"/>
    <property type="match status" value="1"/>
</dbReference>
<dbReference type="Gene3D" id="2.60.40.1930">
    <property type="match status" value="1"/>
</dbReference>
<dbReference type="InterPro" id="IPR008930">
    <property type="entry name" value="Terpenoid_cyclase/PrenylTrfase"/>
</dbReference>
<dbReference type="Proteomes" id="UP000217895">
    <property type="component" value="Chromosome"/>
</dbReference>
<dbReference type="Gene3D" id="2.60.40.3710">
    <property type="match status" value="1"/>
</dbReference>
<keyword evidence="2" id="KW-0732">Signal</keyword>
<dbReference type="InterPro" id="IPR011625">
    <property type="entry name" value="A2M_N_BRD"/>
</dbReference>
<dbReference type="Pfam" id="PF17973">
    <property type="entry name" value="bMG10"/>
    <property type="match status" value="1"/>
</dbReference>
<evidence type="ECO:0000313" key="6">
    <source>
        <dbReference type="Proteomes" id="UP000217895"/>
    </source>
</evidence>
<dbReference type="Pfam" id="PF01835">
    <property type="entry name" value="MG2"/>
    <property type="match status" value="1"/>
</dbReference>
<sequence length="1917" mass="212340">MTVRRLLTTWKYFLLGLILVLGITACNRLNLVTQAQPLSTVEALPTPKLPDWIEQISPTGATNLLSQIRIRFKEPLIPIESLESSDQRDILNRFELTPTLPGRFRFLTPKMIGFQADAALPTATRVRVTLKAGLTDLKQHKLNQDFAWTFNTPAIQLTDLPKLPSDSSTPIEPITLNPNLEITSNTELAPESVKAVLIPESSQQRIPLKIELKKEQSQEQETDQSFENPQEKFNSAMRDWIYVLSPQQALEKAKRYRLELAPGILPRQGNLATTTPFTGAVMTYAPLAFQGIEYSDRPNEGGAFGRFVQGFAQLKFNNALVAETVAKNVTIQPSPKESARWLRAYDNERVISLNPWALAPQTTYQITIGAGLKDKFGQTLEKPVTVEYKTGEVAADFWAPSGLNIFPVTKSVQLNLSAVNLPTSQYKAAYRVVQPTDLVYTDSAEPQGNGKDLLSKSDTWKSFKIPVQKKNQSTEIAIPLREKLGSKTGMLAYGVQAQTYQYIEKDNEKWREPTFYGLVQLTNLGVFAQWFPDSGVVRVHHLSDGSPVNGAKIEIYRSQLSAKSRPEPQPCATGTSDRAGTLILNSQAIQACVPGNKDSFAEPPELLTIVREGQDWAFSRALKWSGSYGYGIYTGWDSNQPESRGTIFSDRQLYQPGEKAWFTGIATYLKNGVLQQDKNIRYTVNLIDPQGNKTTLGTQTTNEFGTFSLEVPIASNQALGNYTIQAKGTTGAEISGEFRAAEFKPLNFKVDLSLDKEFAKAGETINAQAQSNYLFGPAVEGGQVEYYATRQKAEFSPKGWEEFSFGRKWFYPETEPTIQSDVLQNKTALDAQGKGQQSVTVASNLPYPMTYRIDAQVTDVSNLAVANSKTFTALPSDRLIGLKSNFVADAGKPFNIQVIVTDPKGSAIAGQSVKLELQQMIFSSVTQVIEGSQTPKDQVEYKTVGQAELRSENSAQTATLTPPESGSYRIRANFTNAKDDLTATDSQIWVTGENPVIWGGRYSNNRLELQLDKKSYRPGETANVVIQSPYPEAELYFAVVRHNTIYKTVTKVQGGAPQIQFKVTPDMIPNAAVEAVLIRQGKPVEQVEPGQLDKLVRIGFTPFTTNLDEQYLKVQVTPQQASIQPGAEETIQLEVKNTQSNPVQGQFTVMVVNEAVLQLTNYRLPDLVKTVYAEQAISTRFADNRPDVVLEPLASPIDKGWGFGGGLSSGVGDTHIRKNFKPLAYYNGSVLTDANGKAIVKVKLPDDLTTWRVMAVAIDQKMHYGNHDATFITTKPLIANPVLPQFARVGDRLDAGVAITNNTGQSGTLTINGAVSGSLQLTGDRSANLQTPIESGTKAYRFPMTANNTGTGKVQFLTQLNNTSDAFEVPLEVKPLEITEQVVETGTTERQVQIPIQIDRNVVNSTGGLEISLASTLIPELKAPARQVFDQEQLPFLESAASQLAIAANLQILSRTYGQTFNEFNPPEQAAQALEHLQALQRPDGGFAFFPGAEQSDPFVSPYVAQALSKAATAKLPVNTTLVSKLKTYLQKILADPGQYEFCTEQRCKDQIRLRSLIALAELGDQRNDFLADLYERRKQFDDLDRIQLTRYLSRFPDWQKEADMLVKQIQKTIYETGRTATVNLPQKWQWFSSPVTAQAEALRLMIDRKSSAETLDKLLSALLALRENGTWGCSYYNAQALTALAEYSQRLPKPPNFSAIAQLDGKPLLSQKFAGYKQPSANTTIAMSDLPRGQHNLQIQKSGQGTLHYLTAYRYRLEGNPPGRFNGLRITRSIHPANKTETLMQMGLQTIEKPWQIKPGQVLDIELEVITDHPIDHLVITDPLPAGLEAIDTSFQTSTPYFQAKADSWEIDYQTIYRDRIMAYGNHLEAGVYTLHYLVRSITPGTFVYPGAEAHLQYAPEEFGRSASAMVAIPTQ</sequence>
<keyword evidence="6" id="KW-1185">Reference proteome</keyword>
<dbReference type="InterPro" id="IPR051802">
    <property type="entry name" value="YfhM-like"/>
</dbReference>
<evidence type="ECO:0000256" key="2">
    <source>
        <dbReference type="ARBA" id="ARBA00022729"/>
    </source>
</evidence>
<evidence type="ECO:0008006" key="7">
    <source>
        <dbReference type="Google" id="ProtNLM"/>
    </source>
</evidence>
<proteinExistence type="inferred from homology"/>
<dbReference type="SUPFAM" id="SSF48239">
    <property type="entry name" value="Terpenoid cyclases/Protein prenyltransferases"/>
    <property type="match status" value="1"/>
</dbReference>
<accession>A0A1Z4JLK1</accession>
<organism evidence="5 6">
    <name type="scientific">Leptolyngbya boryana NIES-2135</name>
    <dbReference type="NCBI Taxonomy" id="1973484"/>
    <lineage>
        <taxon>Bacteria</taxon>
        <taxon>Bacillati</taxon>
        <taxon>Cyanobacteriota</taxon>
        <taxon>Cyanophyceae</taxon>
        <taxon>Leptolyngbyales</taxon>
        <taxon>Leptolyngbyaceae</taxon>
        <taxon>Leptolyngbya group</taxon>
        <taxon>Leptolyngbya</taxon>
    </lineage>
</organism>
<dbReference type="GO" id="GO:0004866">
    <property type="term" value="F:endopeptidase inhibitor activity"/>
    <property type="evidence" value="ECO:0007669"/>
    <property type="project" value="InterPro"/>
</dbReference>
<dbReference type="Pfam" id="PF07703">
    <property type="entry name" value="A2M_BRD"/>
    <property type="match status" value="1"/>
</dbReference>
<comment type="similarity">
    <text evidence="1">Belongs to the protease inhibitor I39 (alpha-2-macroglobulin) family. Bacterial alpha-2-macroglobulin subfamily.</text>
</comment>
<evidence type="ECO:0000256" key="1">
    <source>
        <dbReference type="ARBA" id="ARBA00010556"/>
    </source>
</evidence>
<dbReference type="SMART" id="SM01360">
    <property type="entry name" value="A2M"/>
    <property type="match status" value="1"/>
</dbReference>
<evidence type="ECO:0000259" key="3">
    <source>
        <dbReference type="SMART" id="SM01359"/>
    </source>
</evidence>
<dbReference type="InterPro" id="IPR032812">
    <property type="entry name" value="SbsA_Ig"/>
</dbReference>
<dbReference type="Pfam" id="PF17972">
    <property type="entry name" value="bMG5"/>
    <property type="match status" value="1"/>
</dbReference>
<dbReference type="InterPro" id="IPR002890">
    <property type="entry name" value="MG2"/>
</dbReference>
<dbReference type="PROSITE" id="PS51257">
    <property type="entry name" value="PROKAR_LIPOPROTEIN"/>
    <property type="match status" value="1"/>
</dbReference>